<dbReference type="Pfam" id="PF04715">
    <property type="entry name" value="Anth_synt_I_N"/>
    <property type="match status" value="1"/>
</dbReference>
<accession>A0A8J4DHZ3</accession>
<evidence type="ECO:0000256" key="4">
    <source>
        <dbReference type="ARBA" id="ARBA00011575"/>
    </source>
</evidence>
<dbReference type="AlphaFoldDB" id="A0A8J4DHZ3"/>
<dbReference type="GO" id="GO:0004049">
    <property type="term" value="F:anthranilate synthase activity"/>
    <property type="evidence" value="ECO:0007669"/>
    <property type="project" value="UniProtKB-EC"/>
</dbReference>
<dbReference type="EMBL" id="BOOY01000006">
    <property type="protein sequence ID" value="GIJ01889.1"/>
    <property type="molecule type" value="Genomic_DNA"/>
</dbReference>
<dbReference type="RefSeq" id="WP_203937203.1">
    <property type="nucleotide sequence ID" value="NZ_BAAAGJ010000005.1"/>
</dbReference>
<evidence type="ECO:0000256" key="5">
    <source>
        <dbReference type="ARBA" id="ARBA00012266"/>
    </source>
</evidence>
<dbReference type="InterPro" id="IPR006805">
    <property type="entry name" value="Anth_synth_I_N"/>
</dbReference>
<evidence type="ECO:0000256" key="9">
    <source>
        <dbReference type="ARBA" id="ARBA00022822"/>
    </source>
</evidence>
<proteinExistence type="inferred from homology"/>
<dbReference type="GO" id="GO:0046872">
    <property type="term" value="F:metal ion binding"/>
    <property type="evidence" value="ECO:0007669"/>
    <property type="project" value="UniProtKB-KW"/>
</dbReference>
<comment type="pathway">
    <text evidence="2">Amino-acid biosynthesis; L-tryptophan biosynthesis; L-tryptophan from chorismate: step 1/5.</text>
</comment>
<keyword evidence="18" id="KW-1185">Reference proteome</keyword>
<evidence type="ECO:0000259" key="15">
    <source>
        <dbReference type="Pfam" id="PF00425"/>
    </source>
</evidence>
<evidence type="ECO:0000256" key="7">
    <source>
        <dbReference type="ARBA" id="ARBA00022605"/>
    </source>
</evidence>
<dbReference type="PANTHER" id="PTHR11236:SF46">
    <property type="entry name" value="ANTHRANILATE SYNTHASE COMPONENT 1"/>
    <property type="match status" value="1"/>
</dbReference>
<keyword evidence="9" id="KW-0822">Tryptophan biosynthesis</keyword>
<name>A0A8J4DHZ3_9ACTN</name>
<gene>
    <name evidence="17" type="primary">trpE_1</name>
    <name evidence="17" type="ORF">Sya03_12410</name>
</gene>
<comment type="catalytic activity">
    <reaction evidence="14">
        <text>chorismate + L-glutamine = anthranilate + pyruvate + L-glutamate + H(+)</text>
        <dbReference type="Rhea" id="RHEA:21732"/>
        <dbReference type="ChEBI" id="CHEBI:15361"/>
        <dbReference type="ChEBI" id="CHEBI:15378"/>
        <dbReference type="ChEBI" id="CHEBI:16567"/>
        <dbReference type="ChEBI" id="CHEBI:29748"/>
        <dbReference type="ChEBI" id="CHEBI:29985"/>
        <dbReference type="ChEBI" id="CHEBI:58359"/>
        <dbReference type="EC" id="4.1.3.27"/>
    </reaction>
</comment>
<evidence type="ECO:0000256" key="11">
    <source>
        <dbReference type="ARBA" id="ARBA00023141"/>
    </source>
</evidence>
<evidence type="ECO:0000256" key="10">
    <source>
        <dbReference type="ARBA" id="ARBA00022842"/>
    </source>
</evidence>
<keyword evidence="8" id="KW-0479">Metal-binding</keyword>
<evidence type="ECO:0000313" key="18">
    <source>
        <dbReference type="Proteomes" id="UP000652013"/>
    </source>
</evidence>
<comment type="similarity">
    <text evidence="3">Belongs to the anthranilate synthase component I family.</text>
</comment>
<evidence type="ECO:0000256" key="8">
    <source>
        <dbReference type="ARBA" id="ARBA00022723"/>
    </source>
</evidence>
<evidence type="ECO:0000256" key="2">
    <source>
        <dbReference type="ARBA" id="ARBA00004873"/>
    </source>
</evidence>
<keyword evidence="11" id="KW-0057">Aromatic amino acid biosynthesis</keyword>
<comment type="function">
    <text evidence="13">Part of a heterotetrameric complex that catalyzes the two-step biosynthesis of anthranilate, an intermediate in the biosynthesis of L-tryptophan. In the first step, the glutamine-binding beta subunit (TrpG) of anthranilate synthase (AS) provides the glutamine amidotransferase activity which generates ammonia as a substrate that, along with chorismate, is used in the second step, catalyzed by the large alpha subunit of AS (TrpE) to produce anthranilate. In the absence of TrpG, TrpE can synthesize anthranilate directly from chorismate and high concentrations of ammonia.</text>
</comment>
<sequence>MPEGAPIPVTNSRTPLNGTDPFAAFLALRAHLGEAEVFLLESLDGPAADRRSAVVPFAPLAEVTITDGVVAVSGDAVVAAAVERAGAEAGLLRDGRLTGDDALWPFLRAVQGLFAVDAAPGAAVTFGFLAFFGYDTVRYIERLPRLIPGDGRTAEVTLVLPRGYAVFDLRHGSAELVLNDAPGWAPLDAAALAAVVDAAPAADASLPEVPAPLSVHDSTDPERFAADVDTCLRHIAVGDIYQVQIGHEISTRSAVDELTVYRRLRLRNPSPYMCLLPLAGCTVIGASPELFVRVEGDAVSMRPIAGTAPRGAEAADNAQRVAALSADEKEIAEHVMLVDLCRNDLAKFSRARTVTVDEMLAVQDFSHVFHLVSTVSGRRADGVDAYDVIAATFPAGTMTGTPKIRAMEIIESIETSRRGLYAGVFGLIDFGGRVNLGLCIRTVFRRGDTYTTRASAGVVADSKASSEWRETLAKMSAGHWAVSGQELL</sequence>
<evidence type="ECO:0000256" key="13">
    <source>
        <dbReference type="ARBA" id="ARBA00025634"/>
    </source>
</evidence>
<protein>
    <recommendedName>
        <fullName evidence="6">Anthranilate synthase component 1</fullName>
        <ecNumber evidence="5">4.1.3.27</ecNumber>
    </recommendedName>
</protein>
<dbReference type="Pfam" id="PF00425">
    <property type="entry name" value="Chorismate_bind"/>
    <property type="match status" value="1"/>
</dbReference>
<evidence type="ECO:0000256" key="12">
    <source>
        <dbReference type="ARBA" id="ARBA00023239"/>
    </source>
</evidence>
<dbReference type="PRINTS" id="PR00095">
    <property type="entry name" value="ANTSNTHASEI"/>
</dbReference>
<evidence type="ECO:0000256" key="1">
    <source>
        <dbReference type="ARBA" id="ARBA00001946"/>
    </source>
</evidence>
<dbReference type="InterPro" id="IPR015890">
    <property type="entry name" value="Chorismate_C"/>
</dbReference>
<evidence type="ECO:0000259" key="16">
    <source>
        <dbReference type="Pfam" id="PF04715"/>
    </source>
</evidence>
<feature type="domain" description="Anthranilate synthase component I N-terminal" evidence="16">
    <location>
        <begin position="21"/>
        <end position="170"/>
    </location>
</feature>
<keyword evidence="7" id="KW-0028">Amino-acid biosynthesis</keyword>
<evidence type="ECO:0000256" key="3">
    <source>
        <dbReference type="ARBA" id="ARBA00009562"/>
    </source>
</evidence>
<evidence type="ECO:0000256" key="6">
    <source>
        <dbReference type="ARBA" id="ARBA00020653"/>
    </source>
</evidence>
<comment type="caution">
    <text evidence="17">The sequence shown here is derived from an EMBL/GenBank/DDBJ whole genome shotgun (WGS) entry which is preliminary data.</text>
</comment>
<dbReference type="Gene3D" id="3.60.120.10">
    <property type="entry name" value="Anthranilate synthase"/>
    <property type="match status" value="1"/>
</dbReference>
<organism evidence="17 18">
    <name type="scientific">Spirilliplanes yamanashiensis</name>
    <dbReference type="NCBI Taxonomy" id="42233"/>
    <lineage>
        <taxon>Bacteria</taxon>
        <taxon>Bacillati</taxon>
        <taxon>Actinomycetota</taxon>
        <taxon>Actinomycetes</taxon>
        <taxon>Micromonosporales</taxon>
        <taxon>Micromonosporaceae</taxon>
        <taxon>Spirilliplanes</taxon>
    </lineage>
</organism>
<dbReference type="EC" id="4.1.3.27" evidence="5"/>
<keyword evidence="12" id="KW-0456">Lyase</keyword>
<evidence type="ECO:0000256" key="14">
    <source>
        <dbReference type="ARBA" id="ARBA00047683"/>
    </source>
</evidence>
<keyword evidence="10" id="KW-0460">Magnesium</keyword>
<evidence type="ECO:0000313" key="17">
    <source>
        <dbReference type="EMBL" id="GIJ01889.1"/>
    </source>
</evidence>
<reference evidence="17" key="1">
    <citation type="submission" date="2021-01" db="EMBL/GenBank/DDBJ databases">
        <title>Whole genome shotgun sequence of Spirilliplanes yamanashiensis NBRC 15828.</title>
        <authorList>
            <person name="Komaki H."/>
            <person name="Tamura T."/>
        </authorList>
    </citation>
    <scope>NUCLEOTIDE SEQUENCE</scope>
    <source>
        <strain evidence="17">NBRC 15828</strain>
    </source>
</reference>
<dbReference type="GO" id="GO:0000162">
    <property type="term" value="P:L-tryptophan biosynthetic process"/>
    <property type="evidence" value="ECO:0007669"/>
    <property type="project" value="UniProtKB-KW"/>
</dbReference>
<comment type="subunit">
    <text evidence="4">Heterotetramer consisting of two non-identical subunits: a beta subunit (TrpG) and a large alpha subunit (TrpE).</text>
</comment>
<comment type="cofactor">
    <cofactor evidence="1">
        <name>Mg(2+)</name>
        <dbReference type="ChEBI" id="CHEBI:18420"/>
    </cofactor>
</comment>
<dbReference type="Proteomes" id="UP000652013">
    <property type="component" value="Unassembled WGS sequence"/>
</dbReference>
<dbReference type="InterPro" id="IPR005801">
    <property type="entry name" value="ADC_synthase"/>
</dbReference>
<dbReference type="SUPFAM" id="SSF56322">
    <property type="entry name" value="ADC synthase"/>
    <property type="match status" value="1"/>
</dbReference>
<feature type="domain" description="Chorismate-utilising enzyme C-terminal" evidence="15">
    <location>
        <begin position="221"/>
        <end position="474"/>
    </location>
</feature>
<dbReference type="InterPro" id="IPR019999">
    <property type="entry name" value="Anth_synth_I-like"/>
</dbReference>
<dbReference type="PANTHER" id="PTHR11236">
    <property type="entry name" value="AMINOBENZOATE/ANTHRANILATE SYNTHASE"/>
    <property type="match status" value="1"/>
</dbReference>